<keyword evidence="3" id="KW-1185">Reference proteome</keyword>
<dbReference type="Pfam" id="PF00400">
    <property type="entry name" value="WD40"/>
    <property type="match status" value="1"/>
</dbReference>
<evidence type="ECO:0000256" key="1">
    <source>
        <dbReference type="SAM" id="MobiDB-lite"/>
    </source>
</evidence>
<evidence type="ECO:0000313" key="3">
    <source>
        <dbReference type="Proteomes" id="UP001516023"/>
    </source>
</evidence>
<proteinExistence type="predicted"/>
<protein>
    <recommendedName>
        <fullName evidence="4">WD40 repeat-like protein</fullName>
    </recommendedName>
</protein>
<gene>
    <name evidence="2" type="ORF">HJC23_001435</name>
</gene>
<dbReference type="SMART" id="SM00320">
    <property type="entry name" value="WD40"/>
    <property type="match status" value="2"/>
</dbReference>
<feature type="region of interest" description="Disordered" evidence="1">
    <location>
        <begin position="91"/>
        <end position="127"/>
    </location>
</feature>
<dbReference type="Gene3D" id="2.130.10.10">
    <property type="entry name" value="YVTN repeat-like/Quinoprotein amine dehydrogenase"/>
    <property type="match status" value="1"/>
</dbReference>
<dbReference type="EMBL" id="JABMIG020000326">
    <property type="protein sequence ID" value="KAL3781128.1"/>
    <property type="molecule type" value="Genomic_DNA"/>
</dbReference>
<dbReference type="InterPro" id="IPR001680">
    <property type="entry name" value="WD40_rpt"/>
</dbReference>
<evidence type="ECO:0000313" key="2">
    <source>
        <dbReference type="EMBL" id="KAL3781128.1"/>
    </source>
</evidence>
<name>A0ABD3P0Y5_9STRA</name>
<dbReference type="InterPro" id="IPR036322">
    <property type="entry name" value="WD40_repeat_dom_sf"/>
</dbReference>
<reference evidence="2 3" key="1">
    <citation type="journal article" date="2020" name="G3 (Bethesda)">
        <title>Improved Reference Genome for Cyclotella cryptica CCMP332, a Model for Cell Wall Morphogenesis, Salinity Adaptation, and Lipid Production in Diatoms (Bacillariophyta).</title>
        <authorList>
            <person name="Roberts W.R."/>
            <person name="Downey K.M."/>
            <person name="Ruck E.C."/>
            <person name="Traller J.C."/>
            <person name="Alverson A.J."/>
        </authorList>
    </citation>
    <scope>NUCLEOTIDE SEQUENCE [LARGE SCALE GENOMIC DNA]</scope>
    <source>
        <strain evidence="2 3">CCMP332</strain>
    </source>
</reference>
<dbReference type="InterPro" id="IPR051150">
    <property type="entry name" value="SWT21/TCAB1_mRNA_Telomere"/>
</dbReference>
<dbReference type="PANTHER" id="PTHR13211">
    <property type="entry name" value="TELOMERASE CAJAL BODY PROTEIN 1"/>
    <property type="match status" value="1"/>
</dbReference>
<accession>A0ABD3P0Y5</accession>
<feature type="compositionally biased region" description="Polar residues" evidence="1">
    <location>
        <begin position="111"/>
        <end position="126"/>
    </location>
</feature>
<dbReference type="PANTHER" id="PTHR13211:SF0">
    <property type="entry name" value="TELOMERASE CAJAL BODY PROTEIN 1"/>
    <property type="match status" value="1"/>
</dbReference>
<dbReference type="InterPro" id="IPR015943">
    <property type="entry name" value="WD40/YVTN_repeat-like_dom_sf"/>
</dbReference>
<comment type="caution">
    <text evidence="2">The sequence shown here is derived from an EMBL/GenBank/DDBJ whole genome shotgun (WGS) entry which is preliminary data.</text>
</comment>
<dbReference type="Proteomes" id="UP001516023">
    <property type="component" value="Unassembled WGS sequence"/>
</dbReference>
<evidence type="ECO:0008006" key="4">
    <source>
        <dbReference type="Google" id="ProtNLM"/>
    </source>
</evidence>
<organism evidence="2 3">
    <name type="scientific">Cyclotella cryptica</name>
    <dbReference type="NCBI Taxonomy" id="29204"/>
    <lineage>
        <taxon>Eukaryota</taxon>
        <taxon>Sar</taxon>
        <taxon>Stramenopiles</taxon>
        <taxon>Ochrophyta</taxon>
        <taxon>Bacillariophyta</taxon>
        <taxon>Coscinodiscophyceae</taxon>
        <taxon>Thalassiosirophycidae</taxon>
        <taxon>Stephanodiscales</taxon>
        <taxon>Stephanodiscaceae</taxon>
        <taxon>Cyclotella</taxon>
    </lineage>
</organism>
<dbReference type="AlphaFoldDB" id="A0ABD3P0Y5"/>
<sequence length="548" mass="59562">MTQSSSTTTGDAIETMGSSTKLELIDNRINARNPTNQPPFQHRLLAQSVDIQGHDNFPMGCRWAPDGTCILTATAADGKFRLYDTPFHRLGSASANDDVNSADCDERVDTSETNVSAANPNSSQNAEEGIERAVTYSHNENYHTPALPDSKHAWNASLTSHQGGPPPPSASASYSFYPLFNSSSPLTSLYATCRGHSLPIHLIDAYTSELRASYRPFNNVDELEGPTVVEFSPDGSRIYGTGFKSDRTIAVFDTAIPGRECQILRLGKTRRSADGQKGIPSAIAFPKCSGENGPSNVFAVGTYSPASIYIYDDRMATSSGPAGTVVLHGGLTVVGHGRAFARKKRRFVSVTDGSHENEEPEENWFSSARVNWFQSQARGGITQLMWAPPLSSNPYVLYSASRRSNAVLSWDVRMLSALGSNENGSRSGGKQCHPVCGLQSFARDGNTNQRLDFDVDEYGEKIFMGTGRSDGVVKFYNRSNATVGGEIKLNLEDEKSPLRDAVNGVSFMTICNRSVLAVAVGSRRYEDQPDCENSVPMKTGLLQLYILD</sequence>
<dbReference type="SUPFAM" id="SSF50978">
    <property type="entry name" value="WD40 repeat-like"/>
    <property type="match status" value="1"/>
</dbReference>